<dbReference type="AlphaFoldDB" id="A0A9N9Y363"/>
<dbReference type="Pfam" id="PF05721">
    <property type="entry name" value="PhyH"/>
    <property type="match status" value="1"/>
</dbReference>
<gene>
    <name evidence="1" type="ORF">CBYS24578_00016821</name>
</gene>
<dbReference type="PANTHER" id="PTHR40128:SF1">
    <property type="entry name" value="PHYTANOYL-COA HYDROXYLASE"/>
    <property type="match status" value="1"/>
</dbReference>
<dbReference type="InterPro" id="IPR008775">
    <property type="entry name" value="Phytyl_CoA_dOase-like"/>
</dbReference>
<dbReference type="Gene3D" id="2.60.120.620">
    <property type="entry name" value="q2cbj1_9rhob like domain"/>
    <property type="match status" value="1"/>
</dbReference>
<keyword evidence="2" id="KW-1185">Reference proteome</keyword>
<organism evidence="1 2">
    <name type="scientific">Clonostachys byssicola</name>
    <dbReference type="NCBI Taxonomy" id="160290"/>
    <lineage>
        <taxon>Eukaryota</taxon>
        <taxon>Fungi</taxon>
        <taxon>Dikarya</taxon>
        <taxon>Ascomycota</taxon>
        <taxon>Pezizomycotina</taxon>
        <taxon>Sordariomycetes</taxon>
        <taxon>Hypocreomycetidae</taxon>
        <taxon>Hypocreales</taxon>
        <taxon>Bionectriaceae</taxon>
        <taxon>Clonostachys</taxon>
    </lineage>
</organism>
<accession>A0A9N9Y363</accession>
<proteinExistence type="predicted"/>
<reference evidence="1" key="1">
    <citation type="submission" date="2021-10" db="EMBL/GenBank/DDBJ databases">
        <authorList>
            <person name="Piombo E."/>
        </authorList>
    </citation>
    <scope>NUCLEOTIDE SEQUENCE</scope>
</reference>
<comment type="caution">
    <text evidence="1">The sequence shown here is derived from an EMBL/GenBank/DDBJ whole genome shotgun (WGS) entry which is preliminary data.</text>
</comment>
<evidence type="ECO:0008006" key="3">
    <source>
        <dbReference type="Google" id="ProtNLM"/>
    </source>
</evidence>
<dbReference type="PANTHER" id="PTHR40128">
    <property type="entry name" value="EXPRESSED PROTEIN"/>
    <property type="match status" value="1"/>
</dbReference>
<name>A0A9N9Y363_9HYPO</name>
<protein>
    <recommendedName>
        <fullName evidence="3">Phytanoyl-CoA hydroxylase</fullName>
    </recommendedName>
</protein>
<dbReference type="EMBL" id="CABFNO020001508">
    <property type="protein sequence ID" value="CAG9992936.1"/>
    <property type="molecule type" value="Genomic_DNA"/>
</dbReference>
<dbReference type="Proteomes" id="UP000754883">
    <property type="component" value="Unassembled WGS sequence"/>
</dbReference>
<dbReference type="OrthoDB" id="2328924at2759"/>
<evidence type="ECO:0000313" key="2">
    <source>
        <dbReference type="Proteomes" id="UP000754883"/>
    </source>
</evidence>
<sequence>MAPALIDTPQSAVFPSKELAANDQYGRYHPSDFRDLNLESGFGPMAPEQMGYLQPTSLDTPVEVMRERFERDGYLLVKNVLPRDAVLECRKNYFEFVAPCGILKEGSDPIDGVYCGADGRKYLPPGNIRRLFGLKGDKESDHYVDLMIKAHSAPFYLNFVQNPELRAFIRKFTGWKSETMLTRTLLRPYTPNSEMTAVHYDQMYVRAGPPSSITAWVPLGGVSLEGGGLMYLERSHDIGKKTEEEFARNSWNLTEEERISAFNKNMNDGGFLSRDSKVYGQEANRKWLIAQYEPGDVVLHNPWIVHASCKNCDPGNIIRLATDLRFVESGTPHDQRWMKIFAPGDGV</sequence>
<evidence type="ECO:0000313" key="1">
    <source>
        <dbReference type="EMBL" id="CAG9992936.1"/>
    </source>
</evidence>
<dbReference type="SUPFAM" id="SSF51197">
    <property type="entry name" value="Clavaminate synthase-like"/>
    <property type="match status" value="1"/>
</dbReference>